<dbReference type="InterPro" id="IPR039391">
    <property type="entry name" value="Phytocyanin-like"/>
</dbReference>
<comment type="caution">
    <text evidence="2">The sequence shown here is derived from an EMBL/GenBank/DDBJ whole genome shotgun (WGS) entry which is preliminary data.</text>
</comment>
<accession>A0A834ZBY7</accession>
<proteinExistence type="predicted"/>
<reference evidence="2 3" key="1">
    <citation type="submission" date="2020-04" db="EMBL/GenBank/DDBJ databases">
        <title>Plant Genome Project.</title>
        <authorList>
            <person name="Zhang R.-G."/>
        </authorList>
    </citation>
    <scope>NUCLEOTIDE SEQUENCE [LARGE SCALE GENOMIC DNA]</scope>
    <source>
        <strain evidence="2">YNK0</strain>
        <tissue evidence="2">Leaf</tissue>
    </source>
</reference>
<protein>
    <recommendedName>
        <fullName evidence="1">Phytocyanin domain-containing protein</fullName>
    </recommendedName>
</protein>
<gene>
    <name evidence="2" type="ORF">HHK36_011555</name>
</gene>
<evidence type="ECO:0000313" key="2">
    <source>
        <dbReference type="EMBL" id="KAF8403451.1"/>
    </source>
</evidence>
<evidence type="ECO:0000313" key="3">
    <source>
        <dbReference type="Proteomes" id="UP000655225"/>
    </source>
</evidence>
<name>A0A834ZBY7_TETSI</name>
<dbReference type="InterPro" id="IPR003245">
    <property type="entry name" value="Phytocyanin_dom"/>
</dbReference>
<sequence>MASKHLFIYSHPGHCYGRLSCSCYGDGVGGWTIKFDYQAWTTTIPRRVNGTGFKECSVPPANEAPSTGNDEITLATPGNKWFICGVAKHCANGGQKLSITVSPVSPSSPSTNAANGIFISGFRVLALPTDRY</sequence>
<dbReference type="EMBL" id="JABCRI010000007">
    <property type="protein sequence ID" value="KAF8403451.1"/>
    <property type="molecule type" value="Genomic_DNA"/>
</dbReference>
<dbReference type="InterPro" id="IPR008972">
    <property type="entry name" value="Cupredoxin"/>
</dbReference>
<dbReference type="PROSITE" id="PS51485">
    <property type="entry name" value="PHYTOCYANIN"/>
    <property type="match status" value="1"/>
</dbReference>
<dbReference type="SUPFAM" id="SSF49503">
    <property type="entry name" value="Cupredoxins"/>
    <property type="match status" value="1"/>
</dbReference>
<organism evidence="2 3">
    <name type="scientific">Tetracentron sinense</name>
    <name type="common">Spur-leaf</name>
    <dbReference type="NCBI Taxonomy" id="13715"/>
    <lineage>
        <taxon>Eukaryota</taxon>
        <taxon>Viridiplantae</taxon>
        <taxon>Streptophyta</taxon>
        <taxon>Embryophyta</taxon>
        <taxon>Tracheophyta</taxon>
        <taxon>Spermatophyta</taxon>
        <taxon>Magnoliopsida</taxon>
        <taxon>Trochodendrales</taxon>
        <taxon>Trochodendraceae</taxon>
        <taxon>Tetracentron</taxon>
    </lineage>
</organism>
<dbReference type="PANTHER" id="PTHR33021">
    <property type="entry name" value="BLUE COPPER PROTEIN"/>
    <property type="match status" value="1"/>
</dbReference>
<keyword evidence="3" id="KW-1185">Reference proteome</keyword>
<dbReference type="Proteomes" id="UP000655225">
    <property type="component" value="Unassembled WGS sequence"/>
</dbReference>
<dbReference type="AlphaFoldDB" id="A0A834ZBY7"/>
<dbReference type="Gene3D" id="2.60.40.420">
    <property type="entry name" value="Cupredoxins - blue copper proteins"/>
    <property type="match status" value="1"/>
</dbReference>
<dbReference type="Pfam" id="PF02298">
    <property type="entry name" value="Cu_bind_like"/>
    <property type="match status" value="1"/>
</dbReference>
<dbReference type="OrthoDB" id="687943at2759"/>
<dbReference type="GO" id="GO:0009055">
    <property type="term" value="F:electron transfer activity"/>
    <property type="evidence" value="ECO:0007669"/>
    <property type="project" value="InterPro"/>
</dbReference>
<dbReference type="PANTHER" id="PTHR33021:SF533">
    <property type="entry name" value="PHYTOCYANIN DOMAIN-CONTAINING PROTEIN"/>
    <property type="match status" value="1"/>
</dbReference>
<feature type="domain" description="Phytocyanin" evidence="1">
    <location>
        <begin position="1"/>
        <end position="103"/>
    </location>
</feature>
<dbReference type="GO" id="GO:0005886">
    <property type="term" value="C:plasma membrane"/>
    <property type="evidence" value="ECO:0007669"/>
    <property type="project" value="TreeGrafter"/>
</dbReference>
<evidence type="ECO:0000259" key="1">
    <source>
        <dbReference type="PROSITE" id="PS51485"/>
    </source>
</evidence>